<organism evidence="2 3">
    <name type="scientific">Aldrovandia affinis</name>
    <dbReference type="NCBI Taxonomy" id="143900"/>
    <lineage>
        <taxon>Eukaryota</taxon>
        <taxon>Metazoa</taxon>
        <taxon>Chordata</taxon>
        <taxon>Craniata</taxon>
        <taxon>Vertebrata</taxon>
        <taxon>Euteleostomi</taxon>
        <taxon>Actinopterygii</taxon>
        <taxon>Neopterygii</taxon>
        <taxon>Teleostei</taxon>
        <taxon>Notacanthiformes</taxon>
        <taxon>Halosauridae</taxon>
        <taxon>Aldrovandia</taxon>
    </lineage>
</organism>
<accession>A0AAD7WBR8</accession>
<feature type="compositionally biased region" description="Polar residues" evidence="1">
    <location>
        <begin position="58"/>
        <end position="81"/>
    </location>
</feature>
<feature type="compositionally biased region" description="Basic residues" evidence="1">
    <location>
        <begin position="9"/>
        <end position="20"/>
    </location>
</feature>
<keyword evidence="3" id="KW-1185">Reference proteome</keyword>
<protein>
    <submittedName>
        <fullName evidence="2">Uncharacterized protein</fullName>
    </submittedName>
</protein>
<feature type="region of interest" description="Disordered" evidence="1">
    <location>
        <begin position="1"/>
        <end position="28"/>
    </location>
</feature>
<dbReference type="AlphaFoldDB" id="A0AAD7WBR8"/>
<comment type="caution">
    <text evidence="2">The sequence shown here is derived from an EMBL/GenBank/DDBJ whole genome shotgun (WGS) entry which is preliminary data.</text>
</comment>
<dbReference type="Proteomes" id="UP001221898">
    <property type="component" value="Unassembled WGS sequence"/>
</dbReference>
<name>A0AAD7WBR8_9TELE</name>
<evidence type="ECO:0000313" key="2">
    <source>
        <dbReference type="EMBL" id="KAJ8390119.1"/>
    </source>
</evidence>
<sequence length="94" mass="9847">MSIASFKAKATRPRRNKRARSSLGTSASPFNFRVRKSTEIAVTCAVSVICMARGHLASGSSTTAPLATAARTQLDSTSQLHSAAPLSSDHSEAN</sequence>
<proteinExistence type="predicted"/>
<evidence type="ECO:0000313" key="3">
    <source>
        <dbReference type="Proteomes" id="UP001221898"/>
    </source>
</evidence>
<feature type="region of interest" description="Disordered" evidence="1">
    <location>
        <begin position="58"/>
        <end position="94"/>
    </location>
</feature>
<reference evidence="2" key="1">
    <citation type="journal article" date="2023" name="Science">
        <title>Genome structures resolve the early diversification of teleost fishes.</title>
        <authorList>
            <person name="Parey E."/>
            <person name="Louis A."/>
            <person name="Montfort J."/>
            <person name="Bouchez O."/>
            <person name="Roques C."/>
            <person name="Iampietro C."/>
            <person name="Lluch J."/>
            <person name="Castinel A."/>
            <person name="Donnadieu C."/>
            <person name="Desvignes T."/>
            <person name="Floi Bucao C."/>
            <person name="Jouanno E."/>
            <person name="Wen M."/>
            <person name="Mejri S."/>
            <person name="Dirks R."/>
            <person name="Jansen H."/>
            <person name="Henkel C."/>
            <person name="Chen W.J."/>
            <person name="Zahm M."/>
            <person name="Cabau C."/>
            <person name="Klopp C."/>
            <person name="Thompson A.W."/>
            <person name="Robinson-Rechavi M."/>
            <person name="Braasch I."/>
            <person name="Lecointre G."/>
            <person name="Bobe J."/>
            <person name="Postlethwait J.H."/>
            <person name="Berthelot C."/>
            <person name="Roest Crollius H."/>
            <person name="Guiguen Y."/>
        </authorList>
    </citation>
    <scope>NUCLEOTIDE SEQUENCE</scope>
    <source>
        <strain evidence="2">NC1722</strain>
    </source>
</reference>
<dbReference type="EMBL" id="JAINUG010000174">
    <property type="protein sequence ID" value="KAJ8390119.1"/>
    <property type="molecule type" value="Genomic_DNA"/>
</dbReference>
<gene>
    <name evidence="2" type="ORF">AAFF_G00111330</name>
</gene>
<evidence type="ECO:0000256" key="1">
    <source>
        <dbReference type="SAM" id="MobiDB-lite"/>
    </source>
</evidence>